<organism evidence="1">
    <name type="scientific">marine metagenome</name>
    <dbReference type="NCBI Taxonomy" id="408172"/>
    <lineage>
        <taxon>unclassified sequences</taxon>
        <taxon>metagenomes</taxon>
        <taxon>ecological metagenomes</taxon>
    </lineage>
</organism>
<gene>
    <name evidence="1" type="ORF">METZ01_LOCUS192201</name>
</gene>
<proteinExistence type="predicted"/>
<dbReference type="EMBL" id="UINC01040035">
    <property type="protein sequence ID" value="SVB39347.1"/>
    <property type="molecule type" value="Genomic_DNA"/>
</dbReference>
<evidence type="ECO:0000313" key="1">
    <source>
        <dbReference type="EMBL" id="SVB39347.1"/>
    </source>
</evidence>
<sequence length="172" mass="19621">MSYQDQSDKDHLDIIIGPPGPDNVIDAVHNYAVAHKVSLDDAWTAYVKLWADSFIKPDDTGLSNFSEMFTDLLGQDVTVSEYFLSHYYNCFSTNGQFLSRIKNVADRHEYKAPALNFKAKNILDAKGKPINIRQFDELNRKIIQNLMINLLKVNWVYVTIAYGFTPAKKIKA</sequence>
<protein>
    <submittedName>
        <fullName evidence="1">Uncharacterized protein</fullName>
    </submittedName>
</protein>
<name>A0A382DP33_9ZZZZ</name>
<accession>A0A382DP33</accession>
<reference evidence="1" key="1">
    <citation type="submission" date="2018-05" db="EMBL/GenBank/DDBJ databases">
        <authorList>
            <person name="Lanie J.A."/>
            <person name="Ng W.-L."/>
            <person name="Kazmierczak K.M."/>
            <person name="Andrzejewski T.M."/>
            <person name="Davidsen T.M."/>
            <person name="Wayne K.J."/>
            <person name="Tettelin H."/>
            <person name="Glass J.I."/>
            <person name="Rusch D."/>
            <person name="Podicherti R."/>
            <person name="Tsui H.-C.T."/>
            <person name="Winkler M.E."/>
        </authorList>
    </citation>
    <scope>NUCLEOTIDE SEQUENCE</scope>
</reference>
<dbReference type="AlphaFoldDB" id="A0A382DP33"/>